<accession>L7MMN8</accession>
<organism evidence="2">
    <name type="scientific">Rhipicephalus pulchellus</name>
    <name type="common">Yellow backed tick</name>
    <name type="synonym">Dermacentor pulchellus</name>
    <dbReference type="NCBI Taxonomy" id="72859"/>
    <lineage>
        <taxon>Eukaryota</taxon>
        <taxon>Metazoa</taxon>
        <taxon>Ecdysozoa</taxon>
        <taxon>Arthropoda</taxon>
        <taxon>Chelicerata</taxon>
        <taxon>Arachnida</taxon>
        <taxon>Acari</taxon>
        <taxon>Parasitiformes</taxon>
        <taxon>Ixodida</taxon>
        <taxon>Ixodoidea</taxon>
        <taxon>Ixodidae</taxon>
        <taxon>Rhipicephalinae</taxon>
        <taxon>Rhipicephalus</taxon>
        <taxon>Rhipicephalus</taxon>
    </lineage>
</organism>
<name>L7MMN8_RHIPC</name>
<keyword evidence="1" id="KW-0472">Membrane</keyword>
<feature type="transmembrane region" description="Helical" evidence="1">
    <location>
        <begin position="93"/>
        <end position="117"/>
    </location>
</feature>
<dbReference type="EMBL" id="GACK01000186">
    <property type="protein sequence ID" value="JAA64848.1"/>
    <property type="molecule type" value="mRNA"/>
</dbReference>
<feature type="transmembrane region" description="Helical" evidence="1">
    <location>
        <begin position="12"/>
        <end position="28"/>
    </location>
</feature>
<dbReference type="AlphaFoldDB" id="L7MMN8"/>
<feature type="transmembrane region" description="Helical" evidence="1">
    <location>
        <begin position="49"/>
        <end position="73"/>
    </location>
</feature>
<evidence type="ECO:0000256" key="1">
    <source>
        <dbReference type="SAM" id="Phobius"/>
    </source>
</evidence>
<feature type="non-terminal residue" evidence="2">
    <location>
        <position position="143"/>
    </location>
</feature>
<sequence>MRNIKCIHRTRTYLFLLLCVLCLFSWAVPKKERTSPNQISHCACACACVRVRVCVCVFVFVCVCVLITVLLYMRKLATSAVFQHDFPLVPVCVVTRSCFLPNLIHYCVVLLLTFIFFSCSREWKPEMIGYCSRIRSSSVSNGC</sequence>
<evidence type="ECO:0000313" key="2">
    <source>
        <dbReference type="EMBL" id="JAA64848.1"/>
    </source>
</evidence>
<keyword evidence="1" id="KW-0812">Transmembrane</keyword>
<reference evidence="2" key="1">
    <citation type="submission" date="2012-11" db="EMBL/GenBank/DDBJ databases">
        <authorList>
            <person name="Lucero-Rivera Y.E."/>
            <person name="Tovar-Ramirez D."/>
        </authorList>
    </citation>
    <scope>NUCLEOTIDE SEQUENCE</scope>
    <source>
        <tissue evidence="2">Salivary gland</tissue>
    </source>
</reference>
<protein>
    <submittedName>
        <fullName evidence="2">Uncharacterized protein</fullName>
    </submittedName>
</protein>
<reference evidence="2" key="2">
    <citation type="journal article" date="2015" name="J. Proteomics">
        <title>Sexual differences in the sialomes of the zebra tick, Rhipicephalus pulchellus.</title>
        <authorList>
            <person name="Tan A.W."/>
            <person name="Francischetti I.M."/>
            <person name="Slovak M."/>
            <person name="Kini R.M."/>
            <person name="Ribeiro J.M."/>
        </authorList>
    </citation>
    <scope>NUCLEOTIDE SEQUENCE</scope>
    <source>
        <tissue evidence="2">Salivary gland</tissue>
    </source>
</reference>
<proteinExistence type="evidence at transcript level"/>
<keyword evidence="1" id="KW-1133">Transmembrane helix</keyword>